<feature type="domain" description="DEAD-box RNA helicase Q" evidence="11">
    <location>
        <begin position="97"/>
        <end position="126"/>
    </location>
</feature>
<gene>
    <name evidence="12" type="ORF">CCACVL1_12139</name>
</gene>
<feature type="compositionally biased region" description="Low complexity" evidence="8">
    <location>
        <begin position="1"/>
        <end position="25"/>
    </location>
</feature>
<dbReference type="EC" id="3.6.4.13" evidence="1"/>
<name>A0A1R3IH74_COCAP</name>
<dbReference type="InterPro" id="IPR014001">
    <property type="entry name" value="Helicase_ATP-bd"/>
</dbReference>
<feature type="domain" description="Helicase C-terminal" evidence="10">
    <location>
        <begin position="336"/>
        <end position="490"/>
    </location>
</feature>
<evidence type="ECO:0000256" key="3">
    <source>
        <dbReference type="ARBA" id="ARBA00022801"/>
    </source>
</evidence>
<keyword evidence="4" id="KW-0347">Helicase</keyword>
<dbReference type="PROSITE" id="PS51192">
    <property type="entry name" value="HELICASE_ATP_BIND_1"/>
    <property type="match status" value="1"/>
</dbReference>
<evidence type="ECO:0000256" key="6">
    <source>
        <dbReference type="ARBA" id="ARBA00022884"/>
    </source>
</evidence>
<dbReference type="CDD" id="cd17963">
    <property type="entry name" value="DEADc_DDX19_DDX25"/>
    <property type="match status" value="1"/>
</dbReference>
<evidence type="ECO:0000313" key="12">
    <source>
        <dbReference type="EMBL" id="OMO81927.1"/>
    </source>
</evidence>
<evidence type="ECO:0000256" key="2">
    <source>
        <dbReference type="ARBA" id="ARBA00022741"/>
    </source>
</evidence>
<dbReference type="InterPro" id="IPR011545">
    <property type="entry name" value="DEAD/DEAH_box_helicase_dom"/>
</dbReference>
<dbReference type="PANTHER" id="PTHR47958">
    <property type="entry name" value="ATP-DEPENDENT RNA HELICASE DBP3"/>
    <property type="match status" value="1"/>
</dbReference>
<evidence type="ECO:0000256" key="5">
    <source>
        <dbReference type="ARBA" id="ARBA00022840"/>
    </source>
</evidence>
<comment type="caution">
    <text evidence="12">The sequence shown here is derived from an EMBL/GenBank/DDBJ whole genome shotgun (WGS) entry which is preliminary data.</text>
</comment>
<proteinExistence type="predicted"/>
<evidence type="ECO:0000256" key="7">
    <source>
        <dbReference type="PROSITE-ProRule" id="PRU00552"/>
    </source>
</evidence>
<evidence type="ECO:0000259" key="11">
    <source>
        <dbReference type="PROSITE" id="PS51195"/>
    </source>
</evidence>
<evidence type="ECO:0000259" key="10">
    <source>
        <dbReference type="PROSITE" id="PS51194"/>
    </source>
</evidence>
<reference evidence="12 13" key="1">
    <citation type="submission" date="2013-09" db="EMBL/GenBank/DDBJ databases">
        <title>Corchorus capsularis genome sequencing.</title>
        <authorList>
            <person name="Alam M."/>
            <person name="Haque M.S."/>
            <person name="Islam M.S."/>
            <person name="Emdad E.M."/>
            <person name="Islam M.M."/>
            <person name="Ahmed B."/>
            <person name="Halim A."/>
            <person name="Hossen Q.M.M."/>
            <person name="Hossain M.Z."/>
            <person name="Ahmed R."/>
            <person name="Khan M.M."/>
            <person name="Islam R."/>
            <person name="Rashid M.M."/>
            <person name="Khan S.A."/>
            <person name="Rahman M.S."/>
            <person name="Alam M."/>
        </authorList>
    </citation>
    <scope>NUCLEOTIDE SEQUENCE [LARGE SCALE GENOMIC DNA]</scope>
    <source>
        <strain evidence="13">cv. CVL-1</strain>
        <tissue evidence="12">Whole seedling</tissue>
    </source>
</reference>
<dbReference type="Proteomes" id="UP000188268">
    <property type="component" value="Unassembled WGS sequence"/>
</dbReference>
<sequence length="501" mass="55932">MADTPTEVATSTSTETATSTATSVEVPPPQQPKPATELPKRWADIEDEVAEEKGVPELDVGSLAIDENKKINKFLDEPEDSNIKAVSSSDTPYTSAYTFEELNLSPELLKGLYVEMKFEKPSKIQAISLPMIVTPPYLDLIAQAHNGSGKTTCFTLGMLSRVDPKIQAPQALCICPTRELAIQNQEVLNKMGKHTGITSACAVPMDSSNYIPINKRPPITAQVVIGTPGTIKKWMSSKKLGVSYVKILVFDEADQMLAEDGFRDDSLRIMRDIERISSHCQVLLFSATFNEAVKNFVAKIVKGNHNQLFVKKEELSLESVKQYKVKVPEELSKIMVIKERIFEFGERLGQTIIFVRTKNSASMLHKSLVELGYDCTTIHGNLTVDDRDKIVKEFKDGLTQVLISTDLLSRGFDQQQVNLVINYDLPVKYPNREPDYEVYLHRIGRAGRFGRKGAVFNFLCGEADQMIMSKIENHFGAKVEEVADWRSEEEFKSALKSAGLL</sequence>
<dbReference type="Gene3D" id="3.40.50.300">
    <property type="entry name" value="P-loop containing nucleotide triphosphate hydrolases"/>
    <property type="match status" value="2"/>
</dbReference>
<dbReference type="OrthoDB" id="10265785at2759"/>
<dbReference type="GO" id="GO:0005524">
    <property type="term" value="F:ATP binding"/>
    <property type="evidence" value="ECO:0007669"/>
    <property type="project" value="UniProtKB-KW"/>
</dbReference>
<feature type="domain" description="Helicase ATP-binding" evidence="9">
    <location>
        <begin position="131"/>
        <end position="307"/>
    </location>
</feature>
<evidence type="ECO:0000256" key="4">
    <source>
        <dbReference type="ARBA" id="ARBA00022806"/>
    </source>
</evidence>
<dbReference type="Pfam" id="PF00271">
    <property type="entry name" value="Helicase_C"/>
    <property type="match status" value="1"/>
</dbReference>
<dbReference type="Gramene" id="OMO81927">
    <property type="protein sequence ID" value="OMO81927"/>
    <property type="gene ID" value="CCACVL1_12139"/>
</dbReference>
<accession>A0A1R3IH74</accession>
<dbReference type="InterPro" id="IPR014014">
    <property type="entry name" value="RNA_helicase_DEAD_Q_motif"/>
</dbReference>
<dbReference type="SMART" id="SM00490">
    <property type="entry name" value="HELICc"/>
    <property type="match status" value="1"/>
</dbReference>
<dbReference type="SMART" id="SM00487">
    <property type="entry name" value="DEXDc"/>
    <property type="match status" value="1"/>
</dbReference>
<dbReference type="Pfam" id="PF00270">
    <property type="entry name" value="DEAD"/>
    <property type="match status" value="1"/>
</dbReference>
<dbReference type="InterPro" id="IPR001650">
    <property type="entry name" value="Helicase_C-like"/>
</dbReference>
<dbReference type="GO" id="GO:0003723">
    <property type="term" value="F:RNA binding"/>
    <property type="evidence" value="ECO:0007669"/>
    <property type="project" value="UniProtKB-KW"/>
</dbReference>
<dbReference type="STRING" id="210143.A0A1R3IH74"/>
<dbReference type="PROSITE" id="PS51195">
    <property type="entry name" value="Q_MOTIF"/>
    <property type="match status" value="1"/>
</dbReference>
<dbReference type="EMBL" id="AWWV01010063">
    <property type="protein sequence ID" value="OMO81927.1"/>
    <property type="molecule type" value="Genomic_DNA"/>
</dbReference>
<dbReference type="GO" id="GO:0003724">
    <property type="term" value="F:RNA helicase activity"/>
    <property type="evidence" value="ECO:0007669"/>
    <property type="project" value="UniProtKB-EC"/>
</dbReference>
<protein>
    <recommendedName>
        <fullName evidence="1">RNA helicase</fullName>
        <ecNumber evidence="1">3.6.4.13</ecNumber>
    </recommendedName>
</protein>
<keyword evidence="6" id="KW-0694">RNA-binding</keyword>
<organism evidence="12 13">
    <name type="scientific">Corchorus capsularis</name>
    <name type="common">Jute</name>
    <dbReference type="NCBI Taxonomy" id="210143"/>
    <lineage>
        <taxon>Eukaryota</taxon>
        <taxon>Viridiplantae</taxon>
        <taxon>Streptophyta</taxon>
        <taxon>Embryophyta</taxon>
        <taxon>Tracheophyta</taxon>
        <taxon>Spermatophyta</taxon>
        <taxon>Magnoliopsida</taxon>
        <taxon>eudicotyledons</taxon>
        <taxon>Gunneridae</taxon>
        <taxon>Pentapetalae</taxon>
        <taxon>rosids</taxon>
        <taxon>malvids</taxon>
        <taxon>Malvales</taxon>
        <taxon>Malvaceae</taxon>
        <taxon>Grewioideae</taxon>
        <taxon>Apeibeae</taxon>
        <taxon>Corchorus</taxon>
    </lineage>
</organism>
<dbReference type="OMA" id="DFKNLCM"/>
<evidence type="ECO:0000313" key="13">
    <source>
        <dbReference type="Proteomes" id="UP000188268"/>
    </source>
</evidence>
<feature type="short sequence motif" description="Q motif" evidence="7">
    <location>
        <begin position="97"/>
        <end position="126"/>
    </location>
</feature>
<dbReference type="SUPFAM" id="SSF52540">
    <property type="entry name" value="P-loop containing nucleoside triphosphate hydrolases"/>
    <property type="match status" value="1"/>
</dbReference>
<dbReference type="CDD" id="cd18787">
    <property type="entry name" value="SF2_C_DEAD"/>
    <property type="match status" value="1"/>
</dbReference>
<keyword evidence="2" id="KW-0547">Nucleotide-binding</keyword>
<evidence type="ECO:0000256" key="1">
    <source>
        <dbReference type="ARBA" id="ARBA00012552"/>
    </source>
</evidence>
<keyword evidence="3" id="KW-0378">Hydrolase</keyword>
<dbReference type="InterPro" id="IPR027417">
    <property type="entry name" value="P-loop_NTPase"/>
</dbReference>
<dbReference type="AlphaFoldDB" id="A0A1R3IH74"/>
<evidence type="ECO:0000256" key="8">
    <source>
        <dbReference type="SAM" id="MobiDB-lite"/>
    </source>
</evidence>
<keyword evidence="13" id="KW-1185">Reference proteome</keyword>
<dbReference type="GO" id="GO:0016787">
    <property type="term" value="F:hydrolase activity"/>
    <property type="evidence" value="ECO:0007669"/>
    <property type="project" value="UniProtKB-KW"/>
</dbReference>
<evidence type="ECO:0000259" key="9">
    <source>
        <dbReference type="PROSITE" id="PS51192"/>
    </source>
</evidence>
<dbReference type="PROSITE" id="PS51194">
    <property type="entry name" value="HELICASE_CTER"/>
    <property type="match status" value="1"/>
</dbReference>
<feature type="region of interest" description="Disordered" evidence="8">
    <location>
        <begin position="1"/>
        <end position="40"/>
    </location>
</feature>
<keyword evidence="5" id="KW-0067">ATP-binding</keyword>